<dbReference type="STRING" id="715226.ABI_33210"/>
<feature type="region of interest" description="Disordered" evidence="1">
    <location>
        <begin position="109"/>
        <end position="185"/>
    </location>
</feature>
<evidence type="ECO:0000256" key="1">
    <source>
        <dbReference type="SAM" id="MobiDB-lite"/>
    </source>
</evidence>
<protein>
    <submittedName>
        <fullName evidence="4">Sporulation related domain protein</fullName>
    </submittedName>
</protein>
<dbReference type="eggNOG" id="COG3087">
    <property type="taxonomic scope" value="Bacteria"/>
</dbReference>
<dbReference type="PROSITE" id="PS51724">
    <property type="entry name" value="SPOR"/>
    <property type="match status" value="1"/>
</dbReference>
<reference evidence="5" key="1">
    <citation type="submission" date="2011-03" db="EMBL/GenBank/DDBJ databases">
        <title>Draft genome sequence of Brevundimonas diminuta.</title>
        <authorList>
            <person name="Brown P.J.B."/>
            <person name="Buechlein A."/>
            <person name="Hemmerich C."/>
            <person name="Brun Y.V."/>
        </authorList>
    </citation>
    <scope>NUCLEOTIDE SEQUENCE [LARGE SCALE GENOMIC DNA]</scope>
    <source>
        <strain evidence="5">C19</strain>
    </source>
</reference>
<keyword evidence="2" id="KW-1133">Transmembrane helix</keyword>
<name>F4QQ16_9CAUL</name>
<sequence length="263" mass="27657">MIRPNGFGRLCGHCIFQALAKDFTPMLDKDRGTYSPPTEDNLSYESRRTASRDQAPLTLIISGIVLVVVLLAAVLFYNSGLSTKGRIPVEVGDTLGEFRDEKVTDAKVLSDEDLAEGSQAKFAPGSETPALRDSATSGETNVAPPVAAPIEGPLPSQKPVEAVPVPAETKPETKPAATPQPVASSGSTSVQIGAFNSQEQANTEYAKVASSFGLFVGGAGKSVQKVETERGTFYRTAFTGLSADKAKSFCAALKSAGRDCIVR</sequence>
<keyword evidence="2" id="KW-0472">Membrane</keyword>
<dbReference type="AlphaFoldDB" id="F4QQ16"/>
<keyword evidence="2" id="KW-0812">Transmembrane</keyword>
<gene>
    <name evidence="4" type="ORF">ABI_33210</name>
</gene>
<dbReference type="InterPro" id="IPR007730">
    <property type="entry name" value="SPOR-like_dom"/>
</dbReference>
<evidence type="ECO:0000259" key="3">
    <source>
        <dbReference type="PROSITE" id="PS51724"/>
    </source>
</evidence>
<accession>F4QQ16</accession>
<keyword evidence="5" id="KW-1185">Reference proteome</keyword>
<evidence type="ECO:0000313" key="4">
    <source>
        <dbReference type="EMBL" id="EGF90303.1"/>
    </source>
</evidence>
<proteinExistence type="predicted"/>
<dbReference type="HOGENOM" id="CLU_1048341_0_0_5"/>
<dbReference type="Proteomes" id="UP000006512">
    <property type="component" value="Unassembled WGS sequence"/>
</dbReference>
<dbReference type="EMBL" id="GL883079">
    <property type="protein sequence ID" value="EGF90303.1"/>
    <property type="molecule type" value="Genomic_DNA"/>
</dbReference>
<dbReference type="InterPro" id="IPR036680">
    <property type="entry name" value="SPOR-like_sf"/>
</dbReference>
<feature type="transmembrane region" description="Helical" evidence="2">
    <location>
        <begin position="57"/>
        <end position="77"/>
    </location>
</feature>
<feature type="domain" description="SPOR" evidence="3">
    <location>
        <begin position="182"/>
        <end position="263"/>
    </location>
</feature>
<organism evidence="4 5">
    <name type="scientific">Asticcacaulis biprosthecium C19</name>
    <dbReference type="NCBI Taxonomy" id="715226"/>
    <lineage>
        <taxon>Bacteria</taxon>
        <taxon>Pseudomonadati</taxon>
        <taxon>Pseudomonadota</taxon>
        <taxon>Alphaproteobacteria</taxon>
        <taxon>Caulobacterales</taxon>
        <taxon>Caulobacteraceae</taxon>
        <taxon>Asticcacaulis</taxon>
    </lineage>
</organism>
<dbReference type="RefSeq" id="WP_006274103.1">
    <property type="nucleotide sequence ID" value="NZ_GL883079.1"/>
</dbReference>
<dbReference type="GO" id="GO:0042834">
    <property type="term" value="F:peptidoglycan binding"/>
    <property type="evidence" value="ECO:0007669"/>
    <property type="project" value="InterPro"/>
</dbReference>
<dbReference type="Pfam" id="PF05036">
    <property type="entry name" value="SPOR"/>
    <property type="match status" value="1"/>
</dbReference>
<evidence type="ECO:0000313" key="5">
    <source>
        <dbReference type="Proteomes" id="UP000006512"/>
    </source>
</evidence>
<dbReference type="Gene3D" id="3.30.70.1070">
    <property type="entry name" value="Sporulation related repeat"/>
    <property type="match status" value="1"/>
</dbReference>
<evidence type="ECO:0000256" key="2">
    <source>
        <dbReference type="SAM" id="Phobius"/>
    </source>
</evidence>